<evidence type="ECO:0000256" key="2">
    <source>
        <dbReference type="ARBA" id="ARBA00007663"/>
    </source>
</evidence>
<evidence type="ECO:0000313" key="15">
    <source>
        <dbReference type="Proteomes" id="UP000187455"/>
    </source>
</evidence>
<dbReference type="GO" id="GO:0005737">
    <property type="term" value="C:cytoplasm"/>
    <property type="evidence" value="ECO:0007669"/>
    <property type="project" value="UniProtKB-SubCell"/>
</dbReference>
<dbReference type="Gene3D" id="3.40.50.11030">
    <property type="entry name" value="Threonylcarbamoyl-AMP synthase, C-terminal domain"/>
    <property type="match status" value="2"/>
</dbReference>
<accession>A0A1R0H248</accession>
<dbReference type="PANTHER" id="PTHR17490:SF16">
    <property type="entry name" value="THREONYLCARBAMOYL-AMP SYNTHASE"/>
    <property type="match status" value="1"/>
</dbReference>
<keyword evidence="7" id="KW-0819">tRNA processing</keyword>
<sequence>MKFNTIVVPTFDSSIRFGPGIDKSTIFINGAKIHNRPKSRLDLPLLLNSDSKYHIDTSSISNVGELSNWPDWLSYSVSCILNHEIIAIPTETVYGLAANALSEKAVRKIYEAKGRPSDNPLIVHVSSLEMLISLYKPSNSNLSEFKEISLSKNTAKNPDYWDADVLPKIYKQLVEIFWPGPLTIVLPRPKCIPSIVLGNSQVNNTVAFRLPSHPVARAIIECCGVPIAAPSANSSGLPSPTLAEHVFKDLNGLIPLIIDSGSSKIGLESTVVDAISEKLPTKDLGVLDRSTLTDSNQFKSKPFYFEQIDEFNSYIDPSNNHVIAKVPCILRPGGISFEQITEMANSHNSKLGSATNIGGTAPASKYFSNDSSNLWNDLIVYGKNFSDAGIETAPTTPGMKYKHYSPKAKVSLLIPNQNTNVDSNNNSGVDKLLPSLLIRKKTIEYILNLYHDFCNRSVIKTPLKSSIDPSSNHSIANIPNPRFLIGLVCIASDSKWLNLPEESFSVETFDTSSPSFNTLSKFSGISSISAEHMNTIYQLPKLSDNNLKSKSINHSENQKVKVIVFLVSSKYTLGSNMFNLLRLADEFGVNEIIVEGVSDDGEGMAIMNRLRKASTNHIFVG</sequence>
<evidence type="ECO:0000256" key="12">
    <source>
        <dbReference type="ARBA" id="ARBA00048366"/>
    </source>
</evidence>
<proteinExistence type="inferred from homology"/>
<dbReference type="Gene3D" id="3.90.870.10">
    <property type="entry name" value="DHBP synthase"/>
    <property type="match status" value="1"/>
</dbReference>
<comment type="similarity">
    <text evidence="2">Belongs to the SUA5 family.</text>
</comment>
<keyword evidence="5" id="KW-0963">Cytoplasm</keyword>
<dbReference type="STRING" id="133383.A0A1R0H248"/>
<dbReference type="EC" id="2.7.7.87" evidence="3"/>
<evidence type="ECO:0000256" key="4">
    <source>
        <dbReference type="ARBA" id="ARBA00015492"/>
    </source>
</evidence>
<organism evidence="14 15">
    <name type="scientific">Smittium mucronatum</name>
    <dbReference type="NCBI Taxonomy" id="133383"/>
    <lineage>
        <taxon>Eukaryota</taxon>
        <taxon>Fungi</taxon>
        <taxon>Fungi incertae sedis</taxon>
        <taxon>Zoopagomycota</taxon>
        <taxon>Kickxellomycotina</taxon>
        <taxon>Harpellomycetes</taxon>
        <taxon>Harpellales</taxon>
        <taxon>Legeriomycetaceae</taxon>
        <taxon>Smittium</taxon>
    </lineage>
</organism>
<dbReference type="OrthoDB" id="412787at2759"/>
<dbReference type="GO" id="GO:0061710">
    <property type="term" value="F:L-threonylcarbamoyladenylate synthase"/>
    <property type="evidence" value="ECO:0007669"/>
    <property type="project" value="UniProtKB-EC"/>
</dbReference>
<dbReference type="InterPro" id="IPR006070">
    <property type="entry name" value="Sua5-like_dom"/>
</dbReference>
<evidence type="ECO:0000256" key="10">
    <source>
        <dbReference type="ARBA" id="ARBA00022840"/>
    </source>
</evidence>
<gene>
    <name evidence="14" type="ORF">AYI68_g2640</name>
</gene>
<dbReference type="GO" id="GO:0000049">
    <property type="term" value="F:tRNA binding"/>
    <property type="evidence" value="ECO:0007669"/>
    <property type="project" value="TreeGrafter"/>
</dbReference>
<feature type="domain" description="YrdC-like" evidence="13">
    <location>
        <begin position="70"/>
        <end position="287"/>
    </location>
</feature>
<dbReference type="GO" id="GO:0005524">
    <property type="term" value="F:ATP binding"/>
    <property type="evidence" value="ECO:0007669"/>
    <property type="project" value="UniProtKB-KW"/>
</dbReference>
<evidence type="ECO:0000259" key="13">
    <source>
        <dbReference type="PROSITE" id="PS51163"/>
    </source>
</evidence>
<keyword evidence="8" id="KW-0548">Nucleotidyltransferase</keyword>
<dbReference type="SUPFAM" id="SSF55821">
    <property type="entry name" value="YrdC/RibB"/>
    <property type="match status" value="1"/>
</dbReference>
<dbReference type="PANTHER" id="PTHR17490">
    <property type="entry name" value="SUA5"/>
    <property type="match status" value="1"/>
</dbReference>
<evidence type="ECO:0000256" key="9">
    <source>
        <dbReference type="ARBA" id="ARBA00022741"/>
    </source>
</evidence>
<evidence type="ECO:0000256" key="6">
    <source>
        <dbReference type="ARBA" id="ARBA00022679"/>
    </source>
</evidence>
<dbReference type="AlphaFoldDB" id="A0A1R0H248"/>
<name>A0A1R0H248_9FUNG</name>
<dbReference type="GO" id="GO:0006450">
    <property type="term" value="P:regulation of translational fidelity"/>
    <property type="evidence" value="ECO:0007669"/>
    <property type="project" value="TreeGrafter"/>
</dbReference>
<dbReference type="InterPro" id="IPR005145">
    <property type="entry name" value="Sua5_C"/>
</dbReference>
<reference evidence="14 15" key="1">
    <citation type="journal article" date="2016" name="Mol. Biol. Evol.">
        <title>Genome-Wide Survey of Gut Fungi (Harpellales) Reveals the First Horizontally Transferred Ubiquitin Gene from a Mosquito Host.</title>
        <authorList>
            <person name="Wang Y."/>
            <person name="White M.M."/>
            <person name="Kvist S."/>
            <person name="Moncalvo J.M."/>
        </authorList>
    </citation>
    <scope>NUCLEOTIDE SEQUENCE [LARGE SCALE GENOMIC DNA]</scope>
    <source>
        <strain evidence="14 15">ALG-7-W6</strain>
    </source>
</reference>
<dbReference type="GO" id="GO:0003725">
    <property type="term" value="F:double-stranded RNA binding"/>
    <property type="evidence" value="ECO:0007669"/>
    <property type="project" value="InterPro"/>
</dbReference>
<comment type="caution">
    <text evidence="14">The sequence shown here is derived from an EMBL/GenBank/DDBJ whole genome shotgun (WGS) entry which is preliminary data.</text>
</comment>
<keyword evidence="10" id="KW-0067">ATP-binding</keyword>
<dbReference type="PROSITE" id="PS51163">
    <property type="entry name" value="YRDC"/>
    <property type="match status" value="1"/>
</dbReference>
<protein>
    <recommendedName>
        <fullName evidence="4">Threonylcarbamoyl-AMP synthase</fullName>
        <ecNumber evidence="3">2.7.7.87</ecNumber>
    </recommendedName>
    <alternativeName>
        <fullName evidence="11">L-threonylcarbamoyladenylate synthase</fullName>
    </alternativeName>
</protein>
<evidence type="ECO:0000256" key="11">
    <source>
        <dbReference type="ARBA" id="ARBA00029774"/>
    </source>
</evidence>
<dbReference type="InterPro" id="IPR017945">
    <property type="entry name" value="DHBP_synth_RibB-like_a/b_dom"/>
</dbReference>
<dbReference type="Pfam" id="PF01300">
    <property type="entry name" value="Sua5_yciO_yrdC"/>
    <property type="match status" value="1"/>
</dbReference>
<dbReference type="InterPro" id="IPR038385">
    <property type="entry name" value="Sua5/YwlC_C"/>
</dbReference>
<dbReference type="Pfam" id="PF03481">
    <property type="entry name" value="Sua5_C"/>
    <property type="match status" value="2"/>
</dbReference>
<evidence type="ECO:0000256" key="8">
    <source>
        <dbReference type="ARBA" id="ARBA00022695"/>
    </source>
</evidence>
<evidence type="ECO:0000256" key="7">
    <source>
        <dbReference type="ARBA" id="ARBA00022694"/>
    </source>
</evidence>
<dbReference type="EMBL" id="LSSL01001000">
    <property type="protein sequence ID" value="OLY83224.1"/>
    <property type="molecule type" value="Genomic_DNA"/>
</dbReference>
<dbReference type="Proteomes" id="UP000187455">
    <property type="component" value="Unassembled WGS sequence"/>
</dbReference>
<evidence type="ECO:0000256" key="3">
    <source>
        <dbReference type="ARBA" id="ARBA00012584"/>
    </source>
</evidence>
<keyword evidence="6" id="KW-0808">Transferase</keyword>
<dbReference type="GO" id="GO:0008033">
    <property type="term" value="P:tRNA processing"/>
    <property type="evidence" value="ECO:0007669"/>
    <property type="project" value="UniProtKB-KW"/>
</dbReference>
<comment type="catalytic activity">
    <reaction evidence="12">
        <text>L-threonine + hydrogencarbonate + ATP = L-threonylcarbamoyladenylate + diphosphate + H2O</text>
        <dbReference type="Rhea" id="RHEA:36407"/>
        <dbReference type="ChEBI" id="CHEBI:15377"/>
        <dbReference type="ChEBI" id="CHEBI:17544"/>
        <dbReference type="ChEBI" id="CHEBI:30616"/>
        <dbReference type="ChEBI" id="CHEBI:33019"/>
        <dbReference type="ChEBI" id="CHEBI:57926"/>
        <dbReference type="ChEBI" id="CHEBI:73682"/>
        <dbReference type="EC" id="2.7.7.87"/>
    </reaction>
</comment>
<keyword evidence="15" id="KW-1185">Reference proteome</keyword>
<evidence type="ECO:0000256" key="1">
    <source>
        <dbReference type="ARBA" id="ARBA00004496"/>
    </source>
</evidence>
<evidence type="ECO:0000313" key="14">
    <source>
        <dbReference type="EMBL" id="OLY83224.1"/>
    </source>
</evidence>
<keyword evidence="9" id="KW-0547">Nucleotide-binding</keyword>
<dbReference type="InterPro" id="IPR050156">
    <property type="entry name" value="TC-AMP_synthase_SUA5"/>
</dbReference>
<comment type="subcellular location">
    <subcellularLocation>
        <location evidence="1">Cytoplasm</location>
    </subcellularLocation>
</comment>
<evidence type="ECO:0000256" key="5">
    <source>
        <dbReference type="ARBA" id="ARBA00022490"/>
    </source>
</evidence>